<protein>
    <submittedName>
        <fullName evidence="2">KH domain-containing protein At4g18375 isoform X1</fullName>
    </submittedName>
</protein>
<sequence>MVVVPGLGPTTHSGFIVIVLLMVIVVVPLRSRSFHLSNPKSKNKRKGQVLATPHHFFLLLLLLPSFLDCQCSRFQHVEWV</sequence>
<feature type="transmembrane region" description="Helical" evidence="1">
    <location>
        <begin position="12"/>
        <end position="29"/>
    </location>
</feature>
<organism evidence="2">
    <name type="scientific">Rhizophora mucronata</name>
    <name type="common">Asiatic mangrove</name>
    <dbReference type="NCBI Taxonomy" id="61149"/>
    <lineage>
        <taxon>Eukaryota</taxon>
        <taxon>Viridiplantae</taxon>
        <taxon>Streptophyta</taxon>
        <taxon>Embryophyta</taxon>
        <taxon>Tracheophyta</taxon>
        <taxon>Spermatophyta</taxon>
        <taxon>Magnoliopsida</taxon>
        <taxon>eudicotyledons</taxon>
        <taxon>Gunneridae</taxon>
        <taxon>Pentapetalae</taxon>
        <taxon>rosids</taxon>
        <taxon>fabids</taxon>
        <taxon>Malpighiales</taxon>
        <taxon>Rhizophoraceae</taxon>
        <taxon>Rhizophora</taxon>
    </lineage>
</organism>
<accession>A0A2P2MYP9</accession>
<keyword evidence="1" id="KW-0812">Transmembrane</keyword>
<feature type="transmembrane region" description="Helical" evidence="1">
    <location>
        <begin position="49"/>
        <end position="67"/>
    </location>
</feature>
<dbReference type="AlphaFoldDB" id="A0A2P2MYP9"/>
<evidence type="ECO:0000256" key="1">
    <source>
        <dbReference type="SAM" id="Phobius"/>
    </source>
</evidence>
<name>A0A2P2MYP9_RHIMU</name>
<dbReference type="EMBL" id="GGEC01054868">
    <property type="protein sequence ID" value="MBX35352.1"/>
    <property type="molecule type" value="Transcribed_RNA"/>
</dbReference>
<keyword evidence="1" id="KW-1133">Transmembrane helix</keyword>
<reference evidence="2" key="1">
    <citation type="submission" date="2018-02" db="EMBL/GenBank/DDBJ databases">
        <title>Rhizophora mucronata_Transcriptome.</title>
        <authorList>
            <person name="Meera S.P."/>
            <person name="Sreeshan A."/>
            <person name="Augustine A."/>
        </authorList>
    </citation>
    <scope>NUCLEOTIDE SEQUENCE</scope>
    <source>
        <tissue evidence="2">Leaf</tissue>
    </source>
</reference>
<keyword evidence="1" id="KW-0472">Membrane</keyword>
<evidence type="ECO:0000313" key="2">
    <source>
        <dbReference type="EMBL" id="MBX35352.1"/>
    </source>
</evidence>
<proteinExistence type="predicted"/>